<organism evidence="2 3">
    <name type="scientific">Pusillibacter faecalis</name>
    <dbReference type="NCBI Taxonomy" id="2714358"/>
    <lineage>
        <taxon>Bacteria</taxon>
        <taxon>Bacillati</taxon>
        <taxon>Bacillota</taxon>
        <taxon>Clostridia</taxon>
        <taxon>Eubacteriales</taxon>
        <taxon>Oscillospiraceae</taxon>
        <taxon>Pusillibacter</taxon>
    </lineage>
</organism>
<accession>A0A830QWW2</accession>
<dbReference type="Proteomes" id="UP000679848">
    <property type="component" value="Plasmid pMM59_01"/>
</dbReference>
<evidence type="ECO:0008006" key="4">
    <source>
        <dbReference type="Google" id="ProtNLM"/>
    </source>
</evidence>
<feature type="transmembrane region" description="Helical" evidence="1">
    <location>
        <begin position="78"/>
        <end position="99"/>
    </location>
</feature>
<proteinExistence type="predicted"/>
<dbReference type="RefSeq" id="WP_187028427.1">
    <property type="nucleotide sequence ID" value="NZ_AP023421.1"/>
</dbReference>
<keyword evidence="1" id="KW-0812">Transmembrane</keyword>
<dbReference type="AlphaFoldDB" id="A0A830QWW2"/>
<dbReference type="KEGG" id="pfaa:MM59RIKEN_31710"/>
<feature type="transmembrane region" description="Helical" evidence="1">
    <location>
        <begin position="20"/>
        <end position="41"/>
    </location>
</feature>
<evidence type="ECO:0000313" key="2">
    <source>
        <dbReference type="EMBL" id="BCK85852.1"/>
    </source>
</evidence>
<keyword evidence="2" id="KW-0614">Plasmid</keyword>
<feature type="transmembrane region" description="Helical" evidence="1">
    <location>
        <begin position="105"/>
        <end position="124"/>
    </location>
</feature>
<name>A0A830QWW2_9FIRM</name>
<feature type="transmembrane region" description="Helical" evidence="1">
    <location>
        <begin position="47"/>
        <end position="66"/>
    </location>
</feature>
<reference evidence="2" key="1">
    <citation type="submission" date="2020-09" db="EMBL/GenBank/DDBJ databases">
        <title>New species isolated from human feces.</title>
        <authorList>
            <person name="Kitahara M."/>
            <person name="Shigeno Y."/>
            <person name="Shime M."/>
            <person name="Matsumoto Y."/>
            <person name="Nakamura S."/>
            <person name="Motooka D."/>
            <person name="Fukuoka S."/>
            <person name="Nishikawa H."/>
            <person name="Benno Y."/>
        </authorList>
    </citation>
    <scope>NUCLEOTIDE SEQUENCE</scope>
    <source>
        <strain evidence="2">MM59</strain>
        <plasmid evidence="2">pMM59_01</plasmid>
    </source>
</reference>
<geneLocation type="plasmid" evidence="2 3">
    <name>pMM59_01</name>
</geneLocation>
<gene>
    <name evidence="2" type="ORF">MM59RIKEN_31710</name>
</gene>
<protein>
    <recommendedName>
        <fullName evidence="4">TIGR04086 family membrane protein</fullName>
    </recommendedName>
</protein>
<keyword evidence="1" id="KW-1133">Transmembrane helix</keyword>
<keyword evidence="3" id="KW-1185">Reference proteome</keyword>
<sequence length="133" mass="13866">MGKKKTTAAIWTVFLRGSMLSLGIYFAGILLLALLLVKGAIPESGAFPVTAVLCFLSAMSGGLLTARQSPWGTLPSALLNTLVFAGILIAAGAICWQGITWYGHGSILLLCALAGGVVAGILGGRRSHRRKRK</sequence>
<evidence type="ECO:0000256" key="1">
    <source>
        <dbReference type="SAM" id="Phobius"/>
    </source>
</evidence>
<keyword evidence="1" id="KW-0472">Membrane</keyword>
<dbReference type="EMBL" id="AP023421">
    <property type="protein sequence ID" value="BCK85852.1"/>
    <property type="molecule type" value="Genomic_DNA"/>
</dbReference>
<evidence type="ECO:0000313" key="3">
    <source>
        <dbReference type="Proteomes" id="UP000679848"/>
    </source>
</evidence>